<accession>A0ABT1CD74</accession>
<proteinExistence type="predicted"/>
<dbReference type="RefSeq" id="WP_252848392.1">
    <property type="nucleotide sequence ID" value="NZ_BAPW01000034.1"/>
</dbReference>
<sequence length="376" mass="43061">MKLFSCECCAQPLFFENTRCESCHHEVGYLHKVCDLTALEPGDSQGVWYPMEPGFETIPHVFCANRHYDACNWLLSPEEAAEGPYCFACQFNRTIPDLNDPHNLERWRKIETAKHRLFHALIRLDLPMVNRGQDPENGLAFDFLDDGPEGSAPVMTGHDNGLITLAVREADDDQRERMRVEMGEYYRTLLGHFRHEIGHYFWNVLIRDGGRLERCRAIFGDDRQDYQEALKAHYASPPSEDWRETHVSVYAASHPWEDFAETWAHYLHIVSTLETAWLYGIAIAPRTPEAAQYSSPALRGDPYHDLGIDDIMNAWLPLSMAVNSLNRSMGLQDFYPFVLTPAIRHKLAFIHDVIRETQASRKRDEAGSAQPLASPT</sequence>
<feature type="domain" description="Zinc-ribbon" evidence="1">
    <location>
        <begin position="3"/>
        <end position="99"/>
    </location>
</feature>
<keyword evidence="3" id="KW-1185">Reference proteome</keyword>
<evidence type="ECO:0000259" key="1">
    <source>
        <dbReference type="Pfam" id="PF10005"/>
    </source>
</evidence>
<comment type="caution">
    <text evidence="2">The sequence shown here is derived from an EMBL/GenBank/DDBJ whole genome shotgun (WGS) entry which is preliminary data.</text>
</comment>
<organism evidence="2 3">
    <name type="scientific">Asaia lannensis NBRC 102526</name>
    <dbReference type="NCBI Taxonomy" id="1307926"/>
    <lineage>
        <taxon>Bacteria</taxon>
        <taxon>Pseudomonadati</taxon>
        <taxon>Pseudomonadota</taxon>
        <taxon>Alphaproteobacteria</taxon>
        <taxon>Acetobacterales</taxon>
        <taxon>Acetobacteraceae</taxon>
        <taxon>Asaia</taxon>
    </lineage>
</organism>
<dbReference type="InterPro" id="IPR031321">
    <property type="entry name" value="UCP012641"/>
</dbReference>
<dbReference type="Pfam" id="PF15887">
    <property type="entry name" value="Peptidase_Mx"/>
    <property type="match status" value="1"/>
</dbReference>
<name>A0ABT1CD74_9PROT</name>
<dbReference type="InterPro" id="IPR011201">
    <property type="entry name" value="Zinc-ribbon_6_bact"/>
</dbReference>
<protein>
    <submittedName>
        <fullName evidence="2">Zinc-binding peptidase</fullName>
    </submittedName>
</protein>
<dbReference type="Pfam" id="PF10005">
    <property type="entry name" value="Zn_ribbon_DZR_6"/>
    <property type="match status" value="1"/>
</dbReference>
<evidence type="ECO:0000313" key="3">
    <source>
        <dbReference type="Proteomes" id="UP001523401"/>
    </source>
</evidence>
<dbReference type="EMBL" id="JAMXQU010000001">
    <property type="protein sequence ID" value="MCO6158813.1"/>
    <property type="molecule type" value="Genomic_DNA"/>
</dbReference>
<reference evidence="2 3" key="1">
    <citation type="submission" date="2022-06" db="EMBL/GenBank/DDBJ databases">
        <title>Whole-genome of Asaia lannensis strain LMG 27011T.</title>
        <authorList>
            <person name="Sombolestani A."/>
        </authorList>
    </citation>
    <scope>NUCLEOTIDE SEQUENCE [LARGE SCALE GENOMIC DNA]</scope>
    <source>
        <strain evidence="2 3">NBRC 102526</strain>
    </source>
</reference>
<dbReference type="PIRSF" id="PIRSF012641">
    <property type="entry name" value="UCP012641"/>
    <property type="match status" value="1"/>
</dbReference>
<evidence type="ECO:0000313" key="2">
    <source>
        <dbReference type="EMBL" id="MCO6158813.1"/>
    </source>
</evidence>
<gene>
    <name evidence="2" type="ORF">NF685_02060</name>
</gene>
<dbReference type="Proteomes" id="UP001523401">
    <property type="component" value="Unassembled WGS sequence"/>
</dbReference>